<evidence type="ECO:0000256" key="4">
    <source>
        <dbReference type="SAM" id="Phobius"/>
    </source>
</evidence>
<comment type="similarity">
    <text evidence="1">Belongs to the synaptobrevin family.</text>
</comment>
<organism evidence="6 7">
    <name type="scientific">Operophtera brumata</name>
    <name type="common">Winter moth</name>
    <name type="synonym">Phalaena brumata</name>
    <dbReference type="NCBI Taxonomy" id="104452"/>
    <lineage>
        <taxon>Eukaryota</taxon>
        <taxon>Metazoa</taxon>
        <taxon>Ecdysozoa</taxon>
        <taxon>Arthropoda</taxon>
        <taxon>Hexapoda</taxon>
        <taxon>Insecta</taxon>
        <taxon>Pterygota</taxon>
        <taxon>Neoptera</taxon>
        <taxon>Endopterygota</taxon>
        <taxon>Lepidoptera</taxon>
        <taxon>Glossata</taxon>
        <taxon>Ditrysia</taxon>
        <taxon>Geometroidea</taxon>
        <taxon>Geometridae</taxon>
        <taxon>Larentiinae</taxon>
        <taxon>Operophtera</taxon>
    </lineage>
</organism>
<feature type="transmembrane region" description="Helical" evidence="4">
    <location>
        <begin position="167"/>
        <end position="185"/>
    </location>
</feature>
<reference evidence="6 7" key="1">
    <citation type="journal article" date="2015" name="Genome Biol. Evol.">
        <title>The genome of winter moth (Operophtera brumata) provides a genomic perspective on sexual dimorphism and phenology.</title>
        <authorList>
            <person name="Derks M.F."/>
            <person name="Smit S."/>
            <person name="Salis L."/>
            <person name="Schijlen E."/>
            <person name="Bossers A."/>
            <person name="Mateman C."/>
            <person name="Pijl A.S."/>
            <person name="de Ridder D."/>
            <person name="Groenen M.A."/>
            <person name="Visser M.E."/>
            <person name="Megens H.J."/>
        </authorList>
    </citation>
    <scope>NUCLEOTIDE SEQUENCE [LARGE SCALE GENOMIC DNA]</scope>
    <source>
        <strain evidence="6">WM2013NL</strain>
        <tissue evidence="6">Head and thorax</tissue>
    </source>
</reference>
<keyword evidence="4" id="KW-0812">Transmembrane</keyword>
<dbReference type="InterPro" id="IPR051097">
    <property type="entry name" value="Synaptobrevin-like_transport"/>
</dbReference>
<comment type="subcellular location">
    <subcellularLocation>
        <location evidence="3">Endomembrane system</location>
        <topology evidence="3">Single-pass type IV membrane protein</topology>
    </subcellularLocation>
</comment>
<name>A0A0L7LG38_OPEBR</name>
<dbReference type="InterPro" id="IPR011012">
    <property type="entry name" value="Longin-like_dom_sf"/>
</dbReference>
<dbReference type="PROSITE" id="PS50859">
    <property type="entry name" value="LONGIN"/>
    <property type="match status" value="1"/>
</dbReference>
<protein>
    <submittedName>
        <fullName evidence="6">Synaptobrevin</fullName>
    </submittedName>
</protein>
<dbReference type="SUPFAM" id="SSF64356">
    <property type="entry name" value="SNARE-like"/>
    <property type="match status" value="1"/>
</dbReference>
<sequence length="193" mass="21964">MPILFSVVAQKQNIIANFASCDGNFIEITRQFLSKLTSCDDKMTYYHGPYLIHYILEDSNQISIFQICQRSRAFLFLNQIHRRYVAEGKDNFAKVLAAEMYTYSEDYSTITIRKGDRLNKSRAFSFDSVTYVGKTPERISVSEDKYKAYSVVIIGVLLIVASGSLYIFGPVSCIIVLAIIAYCFLTNFKKSDS</sequence>
<proteinExistence type="inferred from homology"/>
<dbReference type="GO" id="GO:0031201">
    <property type="term" value="C:SNARE complex"/>
    <property type="evidence" value="ECO:0007669"/>
    <property type="project" value="TreeGrafter"/>
</dbReference>
<evidence type="ECO:0000256" key="2">
    <source>
        <dbReference type="ARBA" id="ARBA00023136"/>
    </source>
</evidence>
<dbReference type="GO" id="GO:0006906">
    <property type="term" value="P:vesicle fusion"/>
    <property type="evidence" value="ECO:0007669"/>
    <property type="project" value="TreeGrafter"/>
</dbReference>
<dbReference type="Pfam" id="PF13774">
    <property type="entry name" value="Longin"/>
    <property type="match status" value="1"/>
</dbReference>
<dbReference type="InterPro" id="IPR010908">
    <property type="entry name" value="Longin_dom"/>
</dbReference>
<evidence type="ECO:0000313" key="6">
    <source>
        <dbReference type="EMBL" id="KOB74370.1"/>
    </source>
</evidence>
<dbReference type="GO" id="GO:0005484">
    <property type="term" value="F:SNAP receptor activity"/>
    <property type="evidence" value="ECO:0007669"/>
    <property type="project" value="TreeGrafter"/>
</dbReference>
<gene>
    <name evidence="6" type="ORF">OBRU01_09183</name>
</gene>
<evidence type="ECO:0000256" key="3">
    <source>
        <dbReference type="ARBA" id="ARBA00046280"/>
    </source>
</evidence>
<dbReference type="GO" id="GO:0000149">
    <property type="term" value="F:SNARE binding"/>
    <property type="evidence" value="ECO:0007669"/>
    <property type="project" value="TreeGrafter"/>
</dbReference>
<dbReference type="GO" id="GO:0006887">
    <property type="term" value="P:exocytosis"/>
    <property type="evidence" value="ECO:0007669"/>
    <property type="project" value="TreeGrafter"/>
</dbReference>
<dbReference type="CDD" id="cd14824">
    <property type="entry name" value="Longin"/>
    <property type="match status" value="1"/>
</dbReference>
<keyword evidence="7" id="KW-1185">Reference proteome</keyword>
<feature type="domain" description="Longin" evidence="5">
    <location>
        <begin position="3"/>
        <end position="111"/>
    </location>
</feature>
<dbReference type="PANTHER" id="PTHR21136">
    <property type="entry name" value="SNARE PROTEINS"/>
    <property type="match status" value="1"/>
</dbReference>
<dbReference type="Gene3D" id="3.30.450.50">
    <property type="entry name" value="Longin domain"/>
    <property type="match status" value="1"/>
</dbReference>
<dbReference type="PANTHER" id="PTHR21136:SF179">
    <property type="entry name" value="VESICLE ASSOCIATED MEMBRANE PROTEIN 7-RELATED"/>
    <property type="match status" value="1"/>
</dbReference>
<dbReference type="STRING" id="104452.A0A0L7LG38"/>
<dbReference type="SMART" id="SM01270">
    <property type="entry name" value="Longin"/>
    <property type="match status" value="1"/>
</dbReference>
<evidence type="ECO:0000313" key="7">
    <source>
        <dbReference type="Proteomes" id="UP000037510"/>
    </source>
</evidence>
<dbReference type="GO" id="GO:0012505">
    <property type="term" value="C:endomembrane system"/>
    <property type="evidence" value="ECO:0007669"/>
    <property type="project" value="UniProtKB-SubCell"/>
</dbReference>
<evidence type="ECO:0000259" key="5">
    <source>
        <dbReference type="PROSITE" id="PS50859"/>
    </source>
</evidence>
<comment type="caution">
    <text evidence="6">The sequence shown here is derived from an EMBL/GenBank/DDBJ whole genome shotgun (WGS) entry which is preliminary data.</text>
</comment>
<dbReference type="EMBL" id="JTDY01001259">
    <property type="protein sequence ID" value="KOB74370.1"/>
    <property type="molecule type" value="Genomic_DNA"/>
</dbReference>
<dbReference type="Proteomes" id="UP000037510">
    <property type="component" value="Unassembled WGS sequence"/>
</dbReference>
<keyword evidence="2 4" id="KW-0472">Membrane</keyword>
<accession>A0A0L7LG38</accession>
<keyword evidence="4" id="KW-1133">Transmembrane helix</keyword>
<dbReference type="AlphaFoldDB" id="A0A0L7LG38"/>
<evidence type="ECO:0000256" key="1">
    <source>
        <dbReference type="ARBA" id="ARBA00008025"/>
    </source>
</evidence>